<dbReference type="InterPro" id="IPR028098">
    <property type="entry name" value="Glyco_trans_4-like_N"/>
</dbReference>
<proteinExistence type="predicted"/>
<gene>
    <name evidence="3" type="primary">kanE</name>
    <name evidence="3" type="ORF">FPPS064S07_00268</name>
</gene>
<keyword evidence="4" id="KW-1185">Reference proteome</keyword>
<name>A0A564T4Q0_9FIRM</name>
<dbReference type="PANTHER" id="PTHR45947">
    <property type="entry name" value="SULFOQUINOVOSYL TRANSFERASE SQD2"/>
    <property type="match status" value="1"/>
</dbReference>
<dbReference type="Pfam" id="PF13579">
    <property type="entry name" value="Glyco_trans_4_4"/>
    <property type="match status" value="1"/>
</dbReference>
<keyword evidence="3" id="KW-0808">Transferase</keyword>
<dbReference type="CDD" id="cd03801">
    <property type="entry name" value="GT4_PimA-like"/>
    <property type="match status" value="1"/>
</dbReference>
<dbReference type="EC" id="2.4.1.301" evidence="3"/>
<reference evidence="3 4" key="1">
    <citation type="submission" date="2019-07" db="EMBL/GenBank/DDBJ databases">
        <authorList>
            <person name="Hibberd C M."/>
            <person name="Gehrig L. J."/>
            <person name="Chang H.-W."/>
            <person name="Venkatesh S."/>
        </authorList>
    </citation>
    <scope>NUCLEOTIDE SEQUENCE [LARGE SCALE GENOMIC DNA]</scope>
    <source>
        <strain evidence="3">Faecalibacterium_prausnitzii_JG_BgPS064</strain>
    </source>
</reference>
<dbReference type="EMBL" id="CABHMY010000089">
    <property type="protein sequence ID" value="VUX02102.1"/>
    <property type="molecule type" value="Genomic_DNA"/>
</dbReference>
<evidence type="ECO:0000313" key="4">
    <source>
        <dbReference type="Proteomes" id="UP000406184"/>
    </source>
</evidence>
<evidence type="ECO:0000259" key="2">
    <source>
        <dbReference type="Pfam" id="PF13579"/>
    </source>
</evidence>
<dbReference type="Proteomes" id="UP000406184">
    <property type="component" value="Unassembled WGS sequence"/>
</dbReference>
<dbReference type="AlphaFoldDB" id="A0A564T4Q0"/>
<dbReference type="InterPro" id="IPR001296">
    <property type="entry name" value="Glyco_trans_1"/>
</dbReference>
<dbReference type="InterPro" id="IPR050194">
    <property type="entry name" value="Glycosyltransferase_grp1"/>
</dbReference>
<feature type="domain" description="Glycosyl transferase family 1" evidence="1">
    <location>
        <begin position="228"/>
        <end position="373"/>
    </location>
</feature>
<keyword evidence="3" id="KW-0328">Glycosyltransferase</keyword>
<dbReference type="Pfam" id="PF00534">
    <property type="entry name" value="Glycos_transf_1"/>
    <property type="match status" value="1"/>
</dbReference>
<dbReference type="PANTHER" id="PTHR45947:SF13">
    <property type="entry name" value="TRANSFERASE"/>
    <property type="match status" value="1"/>
</dbReference>
<dbReference type="Gene3D" id="3.40.50.2000">
    <property type="entry name" value="Glycogen Phosphorylase B"/>
    <property type="match status" value="2"/>
</dbReference>
<dbReference type="SUPFAM" id="SSF53756">
    <property type="entry name" value="UDP-Glycosyltransferase/glycogen phosphorylase"/>
    <property type="match status" value="1"/>
</dbReference>
<organism evidence="3 4">
    <name type="scientific">Faecalibacterium prausnitzii</name>
    <dbReference type="NCBI Taxonomy" id="853"/>
    <lineage>
        <taxon>Bacteria</taxon>
        <taxon>Bacillati</taxon>
        <taxon>Bacillota</taxon>
        <taxon>Clostridia</taxon>
        <taxon>Eubacteriales</taxon>
        <taxon>Oscillospiraceae</taxon>
        <taxon>Faecalibacterium</taxon>
    </lineage>
</organism>
<dbReference type="GO" id="GO:0016757">
    <property type="term" value="F:glycosyltransferase activity"/>
    <property type="evidence" value="ECO:0007669"/>
    <property type="project" value="UniProtKB-KW"/>
</dbReference>
<feature type="domain" description="Glycosyltransferase subfamily 4-like N-terminal" evidence="2">
    <location>
        <begin position="14"/>
        <end position="206"/>
    </location>
</feature>
<evidence type="ECO:0000313" key="3">
    <source>
        <dbReference type="EMBL" id="VUX02102.1"/>
    </source>
</evidence>
<dbReference type="RefSeq" id="WP_158398453.1">
    <property type="nucleotide sequence ID" value="NZ_CABHMY010000089.1"/>
</dbReference>
<evidence type="ECO:0000259" key="1">
    <source>
        <dbReference type="Pfam" id="PF00534"/>
    </source>
</evidence>
<protein>
    <submittedName>
        <fullName evidence="3">Alpha-D-kanosaminyltransferase</fullName>
        <ecNumber evidence="3">2.4.1.301</ecNumber>
    </submittedName>
</protein>
<sequence length="400" mass="44890">MKVLMINKFLYPNGGSETYMFELGKQLERMGHEVQYFGMEHEGRCVGNRVDAYTSSMDFHGGSKLAKLTYPLKTIYSSEARQKLRLVLDDFRPDVIHLNNFNYQLTPSILLEADKWRKESGHACRILYTAHDHQLVCPDHLCYQSIEGHSCEECLGGHYVNCIKHRCIHGSRARSVIGCAEAMFWKWKKVYRKLDVIICCSAFLEKKLDTNPDLRGRTVAMHNFISTKKAPAVEKQDYVLYFGRFSKEKGVGTFVEACKALPDIPFVAAGSGPLEGELAGIPNLKNVGFQSGEELQRLIAGARLSLCPSECYDNCPFSVMESLMYGTPVLGADIGGIPELIDAGVNGELFESGNADALTEKIRALWDDRTRLDAYARACGTTRFDTVEEYAEKLMPLYQG</sequence>
<accession>A0A564T4Q0</accession>